<keyword evidence="2" id="KW-1185">Reference proteome</keyword>
<proteinExistence type="predicted"/>
<evidence type="ECO:0000313" key="2">
    <source>
        <dbReference type="Proteomes" id="UP001190700"/>
    </source>
</evidence>
<comment type="caution">
    <text evidence="1">The sequence shown here is derived from an EMBL/GenBank/DDBJ whole genome shotgun (WGS) entry which is preliminary data.</text>
</comment>
<dbReference type="Proteomes" id="UP001190700">
    <property type="component" value="Unassembled WGS sequence"/>
</dbReference>
<dbReference type="EMBL" id="LGRX02034179">
    <property type="protein sequence ID" value="KAK3238552.1"/>
    <property type="molecule type" value="Genomic_DNA"/>
</dbReference>
<accession>A0AAE0ESM7</accession>
<sequence length="95" mass="10250">MTRASSTWEYESMFGESSVHSEADWEDAVVTGTPLGEPPLISMISEDGVLRGTRLVAEAWDAGGLYQAWRRTVHGALPPPHLASYRGEAGGTAFN</sequence>
<gene>
    <name evidence="1" type="ORF">CYMTET_51454</name>
</gene>
<dbReference type="AlphaFoldDB" id="A0AAE0ESM7"/>
<protein>
    <submittedName>
        <fullName evidence="1">Uncharacterized protein</fullName>
    </submittedName>
</protein>
<reference evidence="1 2" key="1">
    <citation type="journal article" date="2015" name="Genome Biol. Evol.">
        <title>Comparative Genomics of a Bacterivorous Green Alga Reveals Evolutionary Causalities and Consequences of Phago-Mixotrophic Mode of Nutrition.</title>
        <authorList>
            <person name="Burns J.A."/>
            <person name="Paasch A."/>
            <person name="Narechania A."/>
            <person name="Kim E."/>
        </authorList>
    </citation>
    <scope>NUCLEOTIDE SEQUENCE [LARGE SCALE GENOMIC DNA]</scope>
    <source>
        <strain evidence="1 2">PLY_AMNH</strain>
    </source>
</reference>
<organism evidence="1 2">
    <name type="scientific">Cymbomonas tetramitiformis</name>
    <dbReference type="NCBI Taxonomy" id="36881"/>
    <lineage>
        <taxon>Eukaryota</taxon>
        <taxon>Viridiplantae</taxon>
        <taxon>Chlorophyta</taxon>
        <taxon>Pyramimonadophyceae</taxon>
        <taxon>Pyramimonadales</taxon>
        <taxon>Pyramimonadaceae</taxon>
        <taxon>Cymbomonas</taxon>
    </lineage>
</organism>
<evidence type="ECO:0000313" key="1">
    <source>
        <dbReference type="EMBL" id="KAK3238552.1"/>
    </source>
</evidence>
<name>A0AAE0ESM7_9CHLO</name>
<dbReference type="Gene3D" id="3.20.20.80">
    <property type="entry name" value="Glycosidases"/>
    <property type="match status" value="1"/>
</dbReference>